<evidence type="ECO:0000256" key="1">
    <source>
        <dbReference type="ARBA" id="ARBA00004370"/>
    </source>
</evidence>
<dbReference type="Pfam" id="PF08478">
    <property type="entry name" value="POTRA_1"/>
    <property type="match status" value="1"/>
</dbReference>
<comment type="subcellular location">
    <subcellularLocation>
        <location evidence="9">Cell inner membrane</location>
        <topology evidence="9">Single-pass type II membrane protein</topology>
    </subcellularLocation>
    <subcellularLocation>
        <location evidence="1">Membrane</location>
    </subcellularLocation>
    <text evidence="9">Localizes to the division septum.</text>
</comment>
<dbReference type="InterPro" id="IPR005548">
    <property type="entry name" value="Cell_div_FtsQ/DivIB_C"/>
</dbReference>
<keyword evidence="5 9" id="KW-0812">Transmembrane</keyword>
<comment type="subunit">
    <text evidence="9">Part of a complex composed of FtsB, FtsL and FtsQ.</text>
</comment>
<keyword evidence="6 9" id="KW-1133">Transmembrane helix</keyword>
<comment type="similarity">
    <text evidence="9">Belongs to the FtsQ/DivIB family. FtsQ subfamily.</text>
</comment>
<dbReference type="Proteomes" id="UP001056323">
    <property type="component" value="Chromosome"/>
</dbReference>
<keyword evidence="2 9" id="KW-1003">Cell membrane</keyword>
<dbReference type="PROSITE" id="PS51779">
    <property type="entry name" value="POTRA"/>
    <property type="match status" value="1"/>
</dbReference>
<evidence type="ECO:0000256" key="6">
    <source>
        <dbReference type="ARBA" id="ARBA00022989"/>
    </source>
</evidence>
<evidence type="ECO:0000313" key="12">
    <source>
        <dbReference type="Proteomes" id="UP001056323"/>
    </source>
</evidence>
<evidence type="ECO:0000313" key="11">
    <source>
        <dbReference type="EMBL" id="URJ27384.1"/>
    </source>
</evidence>
<dbReference type="InterPro" id="IPR013685">
    <property type="entry name" value="POTRA_FtsQ_type"/>
</dbReference>
<evidence type="ECO:0000256" key="8">
    <source>
        <dbReference type="ARBA" id="ARBA00023306"/>
    </source>
</evidence>
<dbReference type="RefSeq" id="WP_250249870.1">
    <property type="nucleotide sequence ID" value="NZ_CP097751.1"/>
</dbReference>
<evidence type="ECO:0000256" key="9">
    <source>
        <dbReference type="HAMAP-Rule" id="MF_00911"/>
    </source>
</evidence>
<protein>
    <recommendedName>
        <fullName evidence="9">Cell division protein FtsQ</fullName>
    </recommendedName>
</protein>
<accession>A0AAE9L5W2</accession>
<proteinExistence type="inferred from homology"/>
<feature type="domain" description="POTRA" evidence="10">
    <location>
        <begin position="47"/>
        <end position="117"/>
    </location>
</feature>
<evidence type="ECO:0000256" key="4">
    <source>
        <dbReference type="ARBA" id="ARBA00022618"/>
    </source>
</evidence>
<dbReference type="GO" id="GO:0032153">
    <property type="term" value="C:cell division site"/>
    <property type="evidence" value="ECO:0007669"/>
    <property type="project" value="UniProtKB-UniRule"/>
</dbReference>
<evidence type="ECO:0000256" key="5">
    <source>
        <dbReference type="ARBA" id="ARBA00022692"/>
    </source>
</evidence>
<comment type="function">
    <text evidence="9">Essential cell division protein. May link together the upstream cell division proteins, which are predominantly cytoplasmic, with the downstream cell division proteins, which are predominantly periplasmic. May control correct divisome assembly.</text>
</comment>
<dbReference type="HAMAP" id="MF_00911">
    <property type="entry name" value="FtsQ_subfam"/>
    <property type="match status" value="1"/>
</dbReference>
<dbReference type="KEGG" id="bhb:M9394_02325"/>
<dbReference type="EMBL" id="CP097751">
    <property type="protein sequence ID" value="URJ27384.1"/>
    <property type="molecule type" value="Genomic_DNA"/>
</dbReference>
<dbReference type="AlphaFoldDB" id="A0AAE9L5W2"/>
<organism evidence="11 12">
    <name type="scientific">Candidatus Blochmanniella camponoti</name>
    <dbReference type="NCBI Taxonomy" id="108080"/>
    <lineage>
        <taxon>Bacteria</taxon>
        <taxon>Pseudomonadati</taxon>
        <taxon>Pseudomonadota</taxon>
        <taxon>Gammaproteobacteria</taxon>
        <taxon>Enterobacterales</taxon>
        <taxon>Enterobacteriaceae</taxon>
        <taxon>ant endosymbionts</taxon>
        <taxon>Candidatus Blochmanniella</taxon>
    </lineage>
</organism>
<reference evidence="11" key="1">
    <citation type="submission" date="2022-05" db="EMBL/GenBank/DDBJ databases">
        <title>Impact of host demography and evolutionary history on endosymbiont molecular evolution: a test in carpenter ants (Genus Camponotus) and their Blochmannia endosymbionts.</title>
        <authorList>
            <person name="Manthey J.D."/>
            <person name="Giron J.C."/>
            <person name="Hruska J.P."/>
        </authorList>
    </citation>
    <scope>NUCLEOTIDE SEQUENCE</scope>
    <source>
        <strain evidence="11">C-049</strain>
    </source>
</reference>
<gene>
    <name evidence="9" type="primary">ftsQ</name>
    <name evidence="11" type="ORF">M9394_02325</name>
</gene>
<dbReference type="PANTHER" id="PTHR35851:SF1">
    <property type="entry name" value="CELL DIVISION PROTEIN FTSQ"/>
    <property type="match status" value="1"/>
</dbReference>
<keyword evidence="3 9" id="KW-0997">Cell inner membrane</keyword>
<evidence type="ECO:0000256" key="7">
    <source>
        <dbReference type="ARBA" id="ARBA00023136"/>
    </source>
</evidence>
<dbReference type="InterPro" id="IPR026579">
    <property type="entry name" value="FtsQ"/>
</dbReference>
<dbReference type="InterPro" id="IPR045335">
    <property type="entry name" value="FtsQ_C_sf"/>
</dbReference>
<sequence length="260" mass="30924">MIIKYVLKKGYKLQHQLLDWILIIVTTISIVWGVYKIREWIHNACCSPVSYMIVTGERNYTTDTDIDQLIVKLGVLGTFITQDVNIIQKQIESLPWIQQVSVRKQWPDTLKIHIIEYIPLTYWNDFYIISTKGIIFRVPKEYRDNDQKVMPSLYGPEGSERVVLANYYAFNEILKSSKFHIKSVHMDTRYSWQLILQDNIHLKLGRNNIIERLYYFIKIYPILIQKINDNNTCIDYIDLRYRSGFAVRWGSNFDHSCTLW</sequence>
<dbReference type="Pfam" id="PF03799">
    <property type="entry name" value="FtsQ_DivIB_C"/>
    <property type="match status" value="1"/>
</dbReference>
<name>A0AAE9L5W2_9ENTR</name>
<dbReference type="Gene3D" id="3.10.20.310">
    <property type="entry name" value="membrane protein fhac"/>
    <property type="match status" value="1"/>
</dbReference>
<feature type="transmembrane region" description="Helical" evidence="9">
    <location>
        <begin position="17"/>
        <end position="35"/>
    </location>
</feature>
<evidence type="ECO:0000259" key="10">
    <source>
        <dbReference type="PROSITE" id="PS51779"/>
    </source>
</evidence>
<dbReference type="GO" id="GO:0005886">
    <property type="term" value="C:plasma membrane"/>
    <property type="evidence" value="ECO:0007669"/>
    <property type="project" value="UniProtKB-SubCell"/>
</dbReference>
<dbReference type="Gene3D" id="3.40.50.11690">
    <property type="entry name" value="Cell division protein FtsQ/DivIB"/>
    <property type="match status" value="1"/>
</dbReference>
<dbReference type="PANTHER" id="PTHR35851">
    <property type="entry name" value="CELL DIVISION PROTEIN FTSQ"/>
    <property type="match status" value="1"/>
</dbReference>
<dbReference type="InterPro" id="IPR034746">
    <property type="entry name" value="POTRA"/>
</dbReference>
<dbReference type="GO" id="GO:0043093">
    <property type="term" value="P:FtsZ-dependent cytokinesis"/>
    <property type="evidence" value="ECO:0007669"/>
    <property type="project" value="UniProtKB-UniRule"/>
</dbReference>
<dbReference type="GO" id="GO:0090529">
    <property type="term" value="P:cell septum assembly"/>
    <property type="evidence" value="ECO:0007669"/>
    <property type="project" value="InterPro"/>
</dbReference>
<keyword evidence="8 9" id="KW-0131">Cell cycle</keyword>
<keyword evidence="7 9" id="KW-0472">Membrane</keyword>
<evidence type="ECO:0000256" key="3">
    <source>
        <dbReference type="ARBA" id="ARBA00022519"/>
    </source>
</evidence>
<evidence type="ECO:0000256" key="2">
    <source>
        <dbReference type="ARBA" id="ARBA00022475"/>
    </source>
</evidence>
<keyword evidence="4 9" id="KW-0132">Cell division</keyword>